<dbReference type="OrthoDB" id="2996045at2759"/>
<organism evidence="2 3">
    <name type="scientific">Grifola frondosa</name>
    <name type="common">Maitake</name>
    <name type="synonym">Polyporus frondosus</name>
    <dbReference type="NCBI Taxonomy" id="5627"/>
    <lineage>
        <taxon>Eukaryota</taxon>
        <taxon>Fungi</taxon>
        <taxon>Dikarya</taxon>
        <taxon>Basidiomycota</taxon>
        <taxon>Agaricomycotina</taxon>
        <taxon>Agaricomycetes</taxon>
        <taxon>Polyporales</taxon>
        <taxon>Grifolaceae</taxon>
        <taxon>Grifola</taxon>
    </lineage>
</organism>
<comment type="caution">
    <text evidence="2">The sequence shown here is derived from an EMBL/GenBank/DDBJ whole genome shotgun (WGS) entry which is preliminary data.</text>
</comment>
<accession>A0A1C7LVA3</accession>
<keyword evidence="3" id="KW-1185">Reference proteome</keyword>
<dbReference type="EMBL" id="LUGG01000019">
    <property type="protein sequence ID" value="OBZ68691.1"/>
    <property type="molecule type" value="Genomic_DNA"/>
</dbReference>
<dbReference type="AlphaFoldDB" id="A0A1C7LVA3"/>
<dbReference type="Proteomes" id="UP000092993">
    <property type="component" value="Unassembled WGS sequence"/>
</dbReference>
<feature type="compositionally biased region" description="Basic and acidic residues" evidence="1">
    <location>
        <begin position="315"/>
        <end position="344"/>
    </location>
</feature>
<gene>
    <name evidence="2" type="ORF">A0H81_11031</name>
</gene>
<evidence type="ECO:0000313" key="2">
    <source>
        <dbReference type="EMBL" id="OBZ68691.1"/>
    </source>
</evidence>
<protein>
    <submittedName>
        <fullName evidence="2">Uncharacterized protein</fullName>
    </submittedName>
</protein>
<feature type="region of interest" description="Disordered" evidence="1">
    <location>
        <begin position="295"/>
        <end position="344"/>
    </location>
</feature>
<reference evidence="2 3" key="1">
    <citation type="submission" date="2016-03" db="EMBL/GenBank/DDBJ databases">
        <title>Whole genome sequencing of Grifola frondosa 9006-11.</title>
        <authorList>
            <person name="Min B."/>
            <person name="Park H."/>
            <person name="Kim J.-G."/>
            <person name="Cho H."/>
            <person name="Oh Y.-L."/>
            <person name="Kong W.-S."/>
            <person name="Choi I.-G."/>
        </authorList>
    </citation>
    <scope>NUCLEOTIDE SEQUENCE [LARGE SCALE GENOMIC DNA]</scope>
    <source>
        <strain evidence="2 3">9006-11</strain>
    </source>
</reference>
<sequence>MLLSHGFMLRASRSSWKSPSEFARNPDDFSSWKGFSGVLHADPCEEVKTLYSKLSEFKPPQWLNELPQEEYLKGQADFFQHLKDWSRLQESLADDTDPNFNLKPLLSVLSLSFLKIQSKNEASRRLGMDDIVELVFGLQKDRKFDVLQYPSGHNYGILPPLESEVARNAFWSPVPPESISVIAFPSEHRRLDLITNCNQVIMDLATAQSQRRALGFKDDIIFGVAGARGEAAVLSSWWEDGRIRYTQHENRILTDPAQFVQFYVFLCKLADHAQKHLQAAVVDLHSPKYRAETLKANTWRAPDPPHFKRGTKRSRPSDHDEGGSATDGGKDVALDDLEPKESTNWKDSMEMWQTEKKRAWDEVTHSGVISLSRDHVGKYAKLFTRPSDQTKALTDSVDIWRLDVLRSRNHSVP</sequence>
<proteinExistence type="predicted"/>
<name>A0A1C7LVA3_GRIFR</name>
<evidence type="ECO:0000256" key="1">
    <source>
        <dbReference type="SAM" id="MobiDB-lite"/>
    </source>
</evidence>
<evidence type="ECO:0000313" key="3">
    <source>
        <dbReference type="Proteomes" id="UP000092993"/>
    </source>
</evidence>